<comment type="catalytic activity">
    <reaction evidence="13 15">
        <text>2 Fe(III)-[cytochrome b5] + NADH = 2 Fe(II)-[cytochrome b5] + NAD(+) + H(+)</text>
        <dbReference type="Rhea" id="RHEA:46680"/>
        <dbReference type="Rhea" id="RHEA-COMP:10438"/>
        <dbReference type="Rhea" id="RHEA-COMP:10439"/>
        <dbReference type="ChEBI" id="CHEBI:15378"/>
        <dbReference type="ChEBI" id="CHEBI:29033"/>
        <dbReference type="ChEBI" id="CHEBI:29034"/>
        <dbReference type="ChEBI" id="CHEBI:57540"/>
        <dbReference type="ChEBI" id="CHEBI:57945"/>
        <dbReference type="EC" id="1.6.2.2"/>
    </reaction>
</comment>
<keyword evidence="9 15" id="KW-0560">Oxidoreductase</keyword>
<evidence type="ECO:0000256" key="6">
    <source>
        <dbReference type="ARBA" id="ARBA00022787"/>
    </source>
</evidence>
<feature type="binding site" evidence="14">
    <location>
        <position position="159"/>
    </location>
    <ligand>
        <name>FAD</name>
        <dbReference type="ChEBI" id="CHEBI:57692"/>
    </ligand>
</feature>
<evidence type="ECO:0000256" key="14">
    <source>
        <dbReference type="PIRSR" id="PIRSR601834-1"/>
    </source>
</evidence>
<evidence type="ECO:0000256" key="10">
    <source>
        <dbReference type="ARBA" id="ARBA00023027"/>
    </source>
</evidence>
<dbReference type="PANTHER" id="PTHR19370">
    <property type="entry name" value="NADH-CYTOCHROME B5 REDUCTASE"/>
    <property type="match status" value="1"/>
</dbReference>
<comment type="caution">
    <text evidence="18">The sequence shown here is derived from an EMBL/GenBank/DDBJ whole genome shotgun (WGS) entry which is preliminary data.</text>
</comment>
<comment type="similarity">
    <text evidence="3 15">Belongs to the flavoprotein pyridine nucleotide cytochrome reductase family.</text>
</comment>
<keyword evidence="10 15" id="KW-0520">NAD</keyword>
<reference evidence="18" key="1">
    <citation type="submission" date="2022-07" db="EMBL/GenBank/DDBJ databases">
        <title>The genome of Lyophyllum shimeji provides insight into the initial evolution of ectomycorrhizal fungal genome.</title>
        <authorList>
            <person name="Kobayashi Y."/>
            <person name="Shibata T."/>
            <person name="Hirakawa H."/>
            <person name="Shigenobu S."/>
            <person name="Nishiyama T."/>
            <person name="Yamada A."/>
            <person name="Hasebe M."/>
            <person name="Kawaguchi M."/>
        </authorList>
    </citation>
    <scope>NUCLEOTIDE SEQUENCE</scope>
    <source>
        <strain evidence="18">AT787</strain>
    </source>
</reference>
<keyword evidence="5 16" id="KW-0812">Transmembrane</keyword>
<evidence type="ECO:0000256" key="12">
    <source>
        <dbReference type="ARBA" id="ARBA00023136"/>
    </source>
</evidence>
<evidence type="ECO:0000256" key="11">
    <source>
        <dbReference type="ARBA" id="ARBA00023128"/>
    </source>
</evidence>
<proteinExistence type="inferred from homology"/>
<comment type="cofactor">
    <cofactor evidence="1 14 15">
        <name>FAD</name>
        <dbReference type="ChEBI" id="CHEBI:57692"/>
    </cofactor>
</comment>
<dbReference type="Pfam" id="PF00970">
    <property type="entry name" value="FAD_binding_6"/>
    <property type="match status" value="1"/>
</dbReference>
<feature type="domain" description="FAD-binding FR-type" evidence="17">
    <location>
        <begin position="99"/>
        <end position="208"/>
    </location>
</feature>
<feature type="transmembrane region" description="Helical" evidence="16">
    <location>
        <begin position="20"/>
        <end position="40"/>
    </location>
</feature>
<dbReference type="OrthoDB" id="432685at2759"/>
<evidence type="ECO:0000313" key="19">
    <source>
        <dbReference type="Proteomes" id="UP001063166"/>
    </source>
</evidence>
<dbReference type="PRINTS" id="PR00406">
    <property type="entry name" value="CYTB5RDTASE"/>
</dbReference>
<dbReference type="FunFam" id="3.40.50.80:FF:000009">
    <property type="entry name" value="NADH-cytochrome b5 reductase"/>
    <property type="match status" value="1"/>
</dbReference>
<evidence type="ECO:0000256" key="15">
    <source>
        <dbReference type="RuleBase" id="RU361226"/>
    </source>
</evidence>
<dbReference type="PRINTS" id="PR00371">
    <property type="entry name" value="FPNCR"/>
</dbReference>
<dbReference type="SUPFAM" id="SSF63380">
    <property type="entry name" value="Riboflavin synthase domain-like"/>
    <property type="match status" value="1"/>
</dbReference>
<dbReference type="SUPFAM" id="SSF52343">
    <property type="entry name" value="Ferredoxin reductase-like, C-terminal NADP-linked domain"/>
    <property type="match status" value="1"/>
</dbReference>
<name>A0A9P3UTH8_LYOSH</name>
<sequence length="354" mass="38839">MTSSSRVNLGGSPTHHGHSFVVHFGATMSLLRLAATRSLVCGTRRYATNNGPQATQKKSSNLPYILLGAGVAGLAGYLYWDYSGKSAPKVQEKSPLDPKNFVDFKLKKVIPYNHNTSKFVFELPEDEASLLPVASCVVVKASDPEALKDDKGKPIIRPYTPISPSDQKGELTFLIKRYDNGKMSKHVHNLKEGDTLAIKGPIEKFPYKHNEFDEVALIGGGAGITPLLQLLTHALSDPANKTKFKLLFSNVTEKDILLREEFDALQRKFPGTFEAIYLVDNPEKDWPGYGGYINKDVVKEHVAPPSLGEKVKVFVCGPPGHVEAVAGKKPGMKQGELGGILKELGYTEDQVYKF</sequence>
<evidence type="ECO:0000256" key="1">
    <source>
        <dbReference type="ARBA" id="ARBA00001974"/>
    </source>
</evidence>
<feature type="binding site" evidence="14">
    <location>
        <position position="158"/>
    </location>
    <ligand>
        <name>FAD</name>
        <dbReference type="ChEBI" id="CHEBI:57692"/>
    </ligand>
</feature>
<dbReference type="FunFam" id="2.40.30.10:FF:000069">
    <property type="entry name" value="NADH-cytochrome b5 reductase"/>
    <property type="match status" value="1"/>
</dbReference>
<dbReference type="AlphaFoldDB" id="A0A9P3UTH8"/>
<dbReference type="InterPro" id="IPR001709">
    <property type="entry name" value="Flavoprot_Pyr_Nucl_cyt_Rdtase"/>
</dbReference>
<comment type="subcellular location">
    <subcellularLocation>
        <location evidence="2">Mitochondrion outer membrane</location>
        <topology evidence="2">Single-pass membrane protein</topology>
    </subcellularLocation>
</comment>
<dbReference type="InterPro" id="IPR039261">
    <property type="entry name" value="FNR_nucleotide-bd"/>
</dbReference>
<keyword evidence="4 14" id="KW-0285">Flavoprotein</keyword>
<dbReference type="GO" id="GO:0005741">
    <property type="term" value="C:mitochondrial outer membrane"/>
    <property type="evidence" value="ECO:0007669"/>
    <property type="project" value="UniProtKB-SubCell"/>
</dbReference>
<feature type="binding site" evidence="14">
    <location>
        <position position="176"/>
    </location>
    <ligand>
        <name>FAD</name>
        <dbReference type="ChEBI" id="CHEBI:57692"/>
    </ligand>
</feature>
<accession>A0A9P3UTH8</accession>
<feature type="transmembrane region" description="Helical" evidence="16">
    <location>
        <begin position="61"/>
        <end position="80"/>
    </location>
</feature>
<dbReference type="PANTHER" id="PTHR19370:SF171">
    <property type="entry name" value="NADH-CYTOCHROME B5 REDUCTASE 2"/>
    <property type="match status" value="1"/>
</dbReference>
<feature type="binding site" evidence="14">
    <location>
        <position position="183"/>
    </location>
    <ligand>
        <name>FAD</name>
        <dbReference type="ChEBI" id="CHEBI:57692"/>
    </ligand>
</feature>
<feature type="binding site" evidence="14">
    <location>
        <position position="184"/>
    </location>
    <ligand>
        <name>FAD</name>
        <dbReference type="ChEBI" id="CHEBI:57692"/>
    </ligand>
</feature>
<organism evidence="18 19">
    <name type="scientific">Lyophyllum shimeji</name>
    <name type="common">Hon-shimeji</name>
    <name type="synonym">Tricholoma shimeji</name>
    <dbReference type="NCBI Taxonomy" id="47721"/>
    <lineage>
        <taxon>Eukaryota</taxon>
        <taxon>Fungi</taxon>
        <taxon>Dikarya</taxon>
        <taxon>Basidiomycota</taxon>
        <taxon>Agaricomycotina</taxon>
        <taxon>Agaricomycetes</taxon>
        <taxon>Agaricomycetidae</taxon>
        <taxon>Agaricales</taxon>
        <taxon>Tricholomatineae</taxon>
        <taxon>Lyophyllaceae</taxon>
        <taxon>Lyophyllum</taxon>
    </lineage>
</organism>
<evidence type="ECO:0000256" key="9">
    <source>
        <dbReference type="ARBA" id="ARBA00023002"/>
    </source>
</evidence>
<dbReference type="EMBL" id="BRPK01000014">
    <property type="protein sequence ID" value="GLB43615.1"/>
    <property type="molecule type" value="Genomic_DNA"/>
</dbReference>
<keyword evidence="6" id="KW-1000">Mitochondrion outer membrane</keyword>
<dbReference type="InterPro" id="IPR008333">
    <property type="entry name" value="Cbr1-like_FAD-bd_dom"/>
</dbReference>
<evidence type="ECO:0000256" key="13">
    <source>
        <dbReference type="ARBA" id="ARBA00047682"/>
    </source>
</evidence>
<protein>
    <recommendedName>
        <fullName evidence="15">NADH-cytochrome b5 reductase</fullName>
        <ecNumber evidence="15">1.6.2.2</ecNumber>
    </recommendedName>
</protein>
<evidence type="ECO:0000256" key="3">
    <source>
        <dbReference type="ARBA" id="ARBA00006105"/>
    </source>
</evidence>
<gene>
    <name evidence="18" type="ORF">LshimejAT787_1401270</name>
</gene>
<evidence type="ECO:0000256" key="5">
    <source>
        <dbReference type="ARBA" id="ARBA00022692"/>
    </source>
</evidence>
<feature type="binding site" evidence="14">
    <location>
        <position position="182"/>
    </location>
    <ligand>
        <name>FAD</name>
        <dbReference type="ChEBI" id="CHEBI:57692"/>
    </ligand>
</feature>
<dbReference type="GO" id="GO:0090524">
    <property type="term" value="F:cytochrome-b5 reductase activity, acting on NADH"/>
    <property type="evidence" value="ECO:0007669"/>
    <property type="project" value="UniProtKB-EC"/>
</dbReference>
<keyword evidence="11" id="KW-0496">Mitochondrion</keyword>
<keyword evidence="8 16" id="KW-1133">Transmembrane helix</keyword>
<dbReference type="InterPro" id="IPR017938">
    <property type="entry name" value="Riboflavin_synthase-like_b-brl"/>
</dbReference>
<evidence type="ECO:0000256" key="4">
    <source>
        <dbReference type="ARBA" id="ARBA00022630"/>
    </source>
</evidence>
<dbReference type="Pfam" id="PF00175">
    <property type="entry name" value="NAD_binding_1"/>
    <property type="match status" value="1"/>
</dbReference>
<dbReference type="InterPro" id="IPR001433">
    <property type="entry name" value="OxRdtase_FAD/NAD-bd"/>
</dbReference>
<dbReference type="Gene3D" id="2.40.30.10">
    <property type="entry name" value="Translation factors"/>
    <property type="match status" value="1"/>
</dbReference>
<dbReference type="InterPro" id="IPR001834">
    <property type="entry name" value="CBR-like"/>
</dbReference>
<feature type="binding site" evidence="14">
    <location>
        <position position="174"/>
    </location>
    <ligand>
        <name>FAD</name>
        <dbReference type="ChEBI" id="CHEBI:57692"/>
    </ligand>
</feature>
<evidence type="ECO:0000256" key="7">
    <source>
        <dbReference type="ARBA" id="ARBA00022827"/>
    </source>
</evidence>
<dbReference type="Proteomes" id="UP001063166">
    <property type="component" value="Unassembled WGS sequence"/>
</dbReference>
<evidence type="ECO:0000256" key="2">
    <source>
        <dbReference type="ARBA" id="ARBA00004572"/>
    </source>
</evidence>
<dbReference type="Gene3D" id="3.40.50.80">
    <property type="entry name" value="Nucleotide-binding domain of ferredoxin-NADP reductase (FNR) module"/>
    <property type="match status" value="1"/>
</dbReference>
<evidence type="ECO:0000259" key="17">
    <source>
        <dbReference type="PROSITE" id="PS51384"/>
    </source>
</evidence>
<keyword evidence="7 14" id="KW-0274">FAD</keyword>
<dbReference type="CDD" id="cd06183">
    <property type="entry name" value="cyt_b5_reduct_like"/>
    <property type="match status" value="1"/>
</dbReference>
<keyword evidence="19" id="KW-1185">Reference proteome</keyword>
<evidence type="ECO:0000256" key="8">
    <source>
        <dbReference type="ARBA" id="ARBA00022989"/>
    </source>
</evidence>
<dbReference type="EC" id="1.6.2.2" evidence="15"/>
<feature type="binding site" evidence="14">
    <location>
        <position position="157"/>
    </location>
    <ligand>
        <name>FAD</name>
        <dbReference type="ChEBI" id="CHEBI:57692"/>
    </ligand>
</feature>
<evidence type="ECO:0000256" key="16">
    <source>
        <dbReference type="SAM" id="Phobius"/>
    </source>
</evidence>
<feature type="binding site" evidence="14">
    <location>
        <position position="225"/>
    </location>
    <ligand>
        <name>FAD</name>
        <dbReference type="ChEBI" id="CHEBI:57692"/>
    </ligand>
</feature>
<evidence type="ECO:0000313" key="18">
    <source>
        <dbReference type="EMBL" id="GLB43615.1"/>
    </source>
</evidence>
<dbReference type="InterPro" id="IPR017927">
    <property type="entry name" value="FAD-bd_FR_type"/>
</dbReference>
<keyword evidence="12 16" id="KW-0472">Membrane</keyword>
<dbReference type="PROSITE" id="PS51384">
    <property type="entry name" value="FAD_FR"/>
    <property type="match status" value="1"/>
</dbReference>